<sequence length="44" mass="5160">MSMQSTKNLKYGAAQESRYLKNNFYKTKAILILFFDFLKPSVHS</sequence>
<dbReference type="AlphaFoldDB" id="E8LIH7"/>
<evidence type="ECO:0000313" key="1">
    <source>
        <dbReference type="EMBL" id="EFY07665.1"/>
    </source>
</evidence>
<dbReference type="EMBL" id="AEVO01000023">
    <property type="protein sequence ID" value="EFY07665.1"/>
    <property type="molecule type" value="Genomic_DNA"/>
</dbReference>
<keyword evidence="2" id="KW-1185">Reference proteome</keyword>
<evidence type="ECO:0000313" key="2">
    <source>
        <dbReference type="Proteomes" id="UP000018458"/>
    </source>
</evidence>
<dbReference type="HOGENOM" id="CLU_3222929_0_0_6"/>
<gene>
    <name evidence="1" type="ORF">HMPREF9444_00495</name>
</gene>
<name>E8LIH7_SUCHY</name>
<dbReference type="Proteomes" id="UP000018458">
    <property type="component" value="Unassembled WGS sequence"/>
</dbReference>
<protein>
    <submittedName>
        <fullName evidence="1">Uncharacterized protein</fullName>
    </submittedName>
</protein>
<accession>E8LIH7</accession>
<proteinExistence type="predicted"/>
<organism evidence="1 2">
    <name type="scientific">Succinatimonas hippei (strain DSM 22608 / JCM 16073 / KCTC 15190 / YIT 12066)</name>
    <dbReference type="NCBI Taxonomy" id="762983"/>
    <lineage>
        <taxon>Bacteria</taxon>
        <taxon>Pseudomonadati</taxon>
        <taxon>Pseudomonadota</taxon>
        <taxon>Gammaproteobacteria</taxon>
        <taxon>Aeromonadales</taxon>
        <taxon>Succinivibrionaceae</taxon>
        <taxon>Succinatimonas</taxon>
    </lineage>
</organism>
<reference evidence="1 2" key="1">
    <citation type="submission" date="2011-01" db="EMBL/GenBank/DDBJ databases">
        <authorList>
            <person name="Weinstock G."/>
            <person name="Sodergren E."/>
            <person name="Clifton S."/>
            <person name="Fulton L."/>
            <person name="Fulton B."/>
            <person name="Courtney L."/>
            <person name="Fronick C."/>
            <person name="Harrison M."/>
            <person name="Strong C."/>
            <person name="Farmer C."/>
            <person name="Delahaunty K."/>
            <person name="Markovic C."/>
            <person name="Hall O."/>
            <person name="Minx P."/>
            <person name="Tomlinson C."/>
            <person name="Mitreva M."/>
            <person name="Hou S."/>
            <person name="Chen J."/>
            <person name="Wollam A."/>
            <person name="Pepin K.H."/>
            <person name="Johnson M."/>
            <person name="Bhonagiri V."/>
            <person name="Zhang X."/>
            <person name="Suruliraj S."/>
            <person name="Warren W."/>
            <person name="Chinwalla A."/>
            <person name="Mardis E.R."/>
            <person name="Wilson R.K."/>
        </authorList>
    </citation>
    <scope>NUCLEOTIDE SEQUENCE [LARGE SCALE GENOMIC DNA]</scope>
    <source>
        <strain evidence="2">DSM 22608 / JCM 16073 / KCTC 15190 / YIT 12066</strain>
    </source>
</reference>
<dbReference type="STRING" id="762983.HMPREF9444_00495"/>
<comment type="caution">
    <text evidence="1">The sequence shown here is derived from an EMBL/GenBank/DDBJ whole genome shotgun (WGS) entry which is preliminary data.</text>
</comment>